<organism evidence="2 3">
    <name type="scientific">Nonomuraea glycinis</name>
    <dbReference type="NCBI Taxonomy" id="2047744"/>
    <lineage>
        <taxon>Bacteria</taxon>
        <taxon>Bacillati</taxon>
        <taxon>Actinomycetota</taxon>
        <taxon>Actinomycetes</taxon>
        <taxon>Streptosporangiales</taxon>
        <taxon>Streptosporangiaceae</taxon>
        <taxon>Nonomuraea</taxon>
    </lineage>
</organism>
<keyword evidence="1" id="KW-0812">Transmembrane</keyword>
<dbReference type="EMBL" id="BMNK01000023">
    <property type="protein sequence ID" value="GGP17081.1"/>
    <property type="molecule type" value="Genomic_DNA"/>
</dbReference>
<evidence type="ECO:0000256" key="1">
    <source>
        <dbReference type="SAM" id="Phobius"/>
    </source>
</evidence>
<evidence type="ECO:0000313" key="2">
    <source>
        <dbReference type="EMBL" id="GGP17081.1"/>
    </source>
</evidence>
<feature type="transmembrane region" description="Helical" evidence="1">
    <location>
        <begin position="43"/>
        <end position="67"/>
    </location>
</feature>
<sequence length="146" mass="14886">MAVIGAARDGRAAVAVAGLLLGALYAAGPAFTGRLRGRARERAWLVVVTLLWTVLSALSPLFTWLAFPILLAALYVLPLWAAMYGVAVLTCVSAAAASWHAGGVSAALVAGPAAQAVAATVMWAGPVTGSRSRSRVRGRPARPPGV</sequence>
<feature type="transmembrane region" description="Helical" evidence="1">
    <location>
        <begin position="104"/>
        <end position="125"/>
    </location>
</feature>
<feature type="transmembrane region" description="Helical" evidence="1">
    <location>
        <begin position="73"/>
        <end position="97"/>
    </location>
</feature>
<keyword evidence="1" id="KW-0472">Membrane</keyword>
<reference evidence="2" key="2">
    <citation type="submission" date="2020-09" db="EMBL/GenBank/DDBJ databases">
        <authorList>
            <person name="Sun Q."/>
            <person name="Zhou Y."/>
        </authorList>
    </citation>
    <scope>NUCLEOTIDE SEQUENCE</scope>
    <source>
        <strain evidence="2">CGMCC 4.7430</strain>
    </source>
</reference>
<comment type="caution">
    <text evidence="2">The sequence shown here is derived from an EMBL/GenBank/DDBJ whole genome shotgun (WGS) entry which is preliminary data.</text>
</comment>
<name>A0A918EAX0_9ACTN</name>
<keyword evidence="3" id="KW-1185">Reference proteome</keyword>
<dbReference type="Proteomes" id="UP000660745">
    <property type="component" value="Unassembled WGS sequence"/>
</dbReference>
<feature type="transmembrane region" description="Helical" evidence="1">
    <location>
        <begin position="12"/>
        <end position="31"/>
    </location>
</feature>
<reference evidence="2" key="1">
    <citation type="journal article" date="2014" name="Int. J. Syst. Evol. Microbiol.">
        <title>Complete genome sequence of Corynebacterium casei LMG S-19264T (=DSM 44701T), isolated from a smear-ripened cheese.</title>
        <authorList>
            <consortium name="US DOE Joint Genome Institute (JGI-PGF)"/>
            <person name="Walter F."/>
            <person name="Albersmeier A."/>
            <person name="Kalinowski J."/>
            <person name="Ruckert C."/>
        </authorList>
    </citation>
    <scope>NUCLEOTIDE SEQUENCE</scope>
    <source>
        <strain evidence="2">CGMCC 4.7430</strain>
    </source>
</reference>
<proteinExistence type="predicted"/>
<keyword evidence="1" id="KW-1133">Transmembrane helix</keyword>
<gene>
    <name evidence="2" type="ORF">GCM10012278_83430</name>
</gene>
<accession>A0A918EAX0</accession>
<evidence type="ECO:0000313" key="3">
    <source>
        <dbReference type="Proteomes" id="UP000660745"/>
    </source>
</evidence>
<protein>
    <submittedName>
        <fullName evidence="2">Uncharacterized protein</fullName>
    </submittedName>
</protein>
<dbReference type="AlphaFoldDB" id="A0A918EAX0"/>